<dbReference type="AlphaFoldDB" id="A0A2A5CHJ7"/>
<organism evidence="2 3">
    <name type="scientific">SAR86 cluster bacterium</name>
    <dbReference type="NCBI Taxonomy" id="2030880"/>
    <lineage>
        <taxon>Bacteria</taxon>
        <taxon>Pseudomonadati</taxon>
        <taxon>Pseudomonadota</taxon>
        <taxon>Gammaproteobacteria</taxon>
        <taxon>SAR86 cluster</taxon>
    </lineage>
</organism>
<evidence type="ECO:0000313" key="3">
    <source>
        <dbReference type="Proteomes" id="UP000228987"/>
    </source>
</evidence>
<reference evidence="3" key="1">
    <citation type="submission" date="2017-08" db="EMBL/GenBank/DDBJ databases">
        <title>A dynamic microbial community with high functional redundancy inhabits the cold, oxic subseafloor aquifer.</title>
        <authorList>
            <person name="Tully B.J."/>
            <person name="Wheat C.G."/>
            <person name="Glazer B.T."/>
            <person name="Huber J.A."/>
        </authorList>
    </citation>
    <scope>NUCLEOTIDE SEQUENCE [LARGE SCALE GENOMIC DNA]</scope>
</reference>
<accession>A0A2A5CHJ7</accession>
<dbReference type="InterPro" id="IPR056920">
    <property type="entry name" value="PRTase-CE"/>
</dbReference>
<name>A0A2A5CHJ7_9GAMM</name>
<dbReference type="InterPro" id="IPR000836">
    <property type="entry name" value="PRTase_dom"/>
</dbReference>
<dbReference type="CDD" id="cd06223">
    <property type="entry name" value="PRTases_typeI"/>
    <property type="match status" value="1"/>
</dbReference>
<feature type="domain" description="PRTase-CE" evidence="1">
    <location>
        <begin position="36"/>
        <end position="303"/>
    </location>
</feature>
<evidence type="ECO:0000259" key="1">
    <source>
        <dbReference type="Pfam" id="PF24390"/>
    </source>
</evidence>
<dbReference type="Proteomes" id="UP000228987">
    <property type="component" value="Unassembled WGS sequence"/>
</dbReference>
<protein>
    <recommendedName>
        <fullName evidence="1">PRTase-CE domain-containing protein</fullName>
    </recommendedName>
</protein>
<gene>
    <name evidence="2" type="ORF">COA71_00380</name>
</gene>
<evidence type="ECO:0000313" key="2">
    <source>
        <dbReference type="EMBL" id="PCJ43364.1"/>
    </source>
</evidence>
<comment type="caution">
    <text evidence="2">The sequence shown here is derived from an EMBL/GenBank/DDBJ whole genome shotgun (WGS) entry which is preliminary data.</text>
</comment>
<proteinExistence type="predicted"/>
<dbReference type="Pfam" id="PF24390">
    <property type="entry name" value="PRTase-CE"/>
    <property type="match status" value="1"/>
</dbReference>
<sequence>MILPDGWKEFKVDVQEKIQELCKSGIWNIDADLMMAWLGNFESDDRYSYIAHHILDRLIFRTEKMTESSYKRFLSSDFRSYIQDFRGSLGESVEEWLEGLADKNCDWTKDIKLCSVTKSGENGESGSHIIRLLTGGLFSESHIYSLDVNKLTDLEDKVIIIVDDFVGSGAQFSKFAKEVELEKAAENNHIIYVPSLAFYKGVEYIDKKNYGIKVYPLETVTKKEQFFLHEDGAMFCGDDVNSEKDIIDCYKEMRGLSGKFKEFNWLGFDQASLCVGFQWGCPNQSLGAMWFDGGTDWNKLLRRRGSQ</sequence>
<dbReference type="EMBL" id="NVWI01000001">
    <property type="protein sequence ID" value="PCJ43364.1"/>
    <property type="molecule type" value="Genomic_DNA"/>
</dbReference>